<dbReference type="PANTHER" id="PTHR42711:SF5">
    <property type="entry name" value="ABC TRANSPORTER ATP-BINDING PROTEIN NATA"/>
    <property type="match status" value="1"/>
</dbReference>
<keyword evidence="5 7" id="KW-0067">ATP-binding</keyword>
<dbReference type="GO" id="GO:0016887">
    <property type="term" value="F:ATP hydrolysis activity"/>
    <property type="evidence" value="ECO:0007669"/>
    <property type="project" value="InterPro"/>
</dbReference>
<evidence type="ECO:0000256" key="4">
    <source>
        <dbReference type="ARBA" id="ARBA00022741"/>
    </source>
</evidence>
<evidence type="ECO:0000256" key="2">
    <source>
        <dbReference type="ARBA" id="ARBA00022448"/>
    </source>
</evidence>
<dbReference type="Proteomes" id="UP000886339">
    <property type="component" value="Unassembled WGS sequence"/>
</dbReference>
<dbReference type="InterPro" id="IPR003593">
    <property type="entry name" value="AAA+_ATPase"/>
</dbReference>
<dbReference type="InterPro" id="IPR027417">
    <property type="entry name" value="P-loop_NTPase"/>
</dbReference>
<evidence type="ECO:0000259" key="6">
    <source>
        <dbReference type="PROSITE" id="PS50893"/>
    </source>
</evidence>
<proteinExistence type="inferred from homology"/>
<gene>
    <name evidence="7" type="ORF">ENJ12_13240</name>
</gene>
<accession>A0A831RZG9</accession>
<name>A0A831RZG9_9GAMM</name>
<dbReference type="Gene3D" id="3.40.50.300">
    <property type="entry name" value="P-loop containing nucleotide triphosphate hydrolases"/>
    <property type="match status" value="1"/>
</dbReference>
<protein>
    <submittedName>
        <fullName evidence="7">ATP-binding cassette domain-containing protein</fullName>
    </submittedName>
</protein>
<dbReference type="SMART" id="SM00382">
    <property type="entry name" value="AAA"/>
    <property type="match status" value="1"/>
</dbReference>
<organism evidence="7">
    <name type="scientific">Thiolapillus brandeum</name>
    <dbReference type="NCBI Taxonomy" id="1076588"/>
    <lineage>
        <taxon>Bacteria</taxon>
        <taxon>Pseudomonadati</taxon>
        <taxon>Pseudomonadota</taxon>
        <taxon>Gammaproteobacteria</taxon>
        <taxon>Chromatiales</taxon>
        <taxon>Sedimenticolaceae</taxon>
        <taxon>Thiolapillus</taxon>
    </lineage>
</organism>
<dbReference type="AlphaFoldDB" id="A0A831RZG9"/>
<keyword evidence="4" id="KW-0547">Nucleotide-binding</keyword>
<evidence type="ECO:0000256" key="5">
    <source>
        <dbReference type="ARBA" id="ARBA00022840"/>
    </source>
</evidence>
<evidence type="ECO:0000256" key="3">
    <source>
        <dbReference type="ARBA" id="ARBA00022458"/>
    </source>
</evidence>
<dbReference type="Pfam" id="PF00005">
    <property type="entry name" value="ABC_tran"/>
    <property type="match status" value="1"/>
</dbReference>
<keyword evidence="3" id="KW-0536">Nodulation</keyword>
<dbReference type="PANTHER" id="PTHR42711">
    <property type="entry name" value="ABC TRANSPORTER ATP-BINDING PROTEIN"/>
    <property type="match status" value="1"/>
</dbReference>
<reference evidence="7" key="1">
    <citation type="journal article" date="2020" name="mSystems">
        <title>Genome- and Community-Level Interaction Insights into Carbon Utilization and Element Cycling Functions of Hydrothermarchaeota in Hydrothermal Sediment.</title>
        <authorList>
            <person name="Zhou Z."/>
            <person name="Liu Y."/>
            <person name="Xu W."/>
            <person name="Pan J."/>
            <person name="Luo Z.H."/>
            <person name="Li M."/>
        </authorList>
    </citation>
    <scope>NUCLEOTIDE SEQUENCE [LARGE SCALE GENOMIC DNA]</scope>
    <source>
        <strain evidence="7">HyVt-458</strain>
    </source>
</reference>
<sequence length="244" mass="26149">MILVQKLQKHFGAVKAVDGVSFEIADGCITGLLGPNGSGKTTTLRMLYALLQPDSGKVLVDGMDAWSQSLPAKAAMGVVPDARGLYPRLTARENIAYFGELQGISGKALARRIDALAQELEMQDFLERPCKGFSQGQRAKVAIARAFVGNPQNLLLDEPGNGLDVMSNRALRRYLLRQKEQGKAILLSTHIMQEVTALCDEVVVIAAGVIKAVGTPEALMRQAGKDNIEDAFVALIGSDEGIMA</sequence>
<dbReference type="InterPro" id="IPR050763">
    <property type="entry name" value="ABC_transporter_ATP-binding"/>
</dbReference>
<dbReference type="SUPFAM" id="SSF52540">
    <property type="entry name" value="P-loop containing nucleoside triphosphate hydrolases"/>
    <property type="match status" value="1"/>
</dbReference>
<comment type="caution">
    <text evidence="7">The sequence shown here is derived from an EMBL/GenBank/DDBJ whole genome shotgun (WGS) entry which is preliminary data.</text>
</comment>
<feature type="domain" description="ABC transporter" evidence="6">
    <location>
        <begin position="2"/>
        <end position="232"/>
    </location>
</feature>
<evidence type="ECO:0000313" key="7">
    <source>
        <dbReference type="EMBL" id="HEC07814.1"/>
    </source>
</evidence>
<evidence type="ECO:0000256" key="1">
    <source>
        <dbReference type="ARBA" id="ARBA00005417"/>
    </source>
</evidence>
<dbReference type="EMBL" id="DRLF01000455">
    <property type="protein sequence ID" value="HEC07814.1"/>
    <property type="molecule type" value="Genomic_DNA"/>
</dbReference>
<dbReference type="PROSITE" id="PS50893">
    <property type="entry name" value="ABC_TRANSPORTER_2"/>
    <property type="match status" value="1"/>
</dbReference>
<dbReference type="GO" id="GO:0005524">
    <property type="term" value="F:ATP binding"/>
    <property type="evidence" value="ECO:0007669"/>
    <property type="project" value="UniProtKB-KW"/>
</dbReference>
<keyword evidence="2" id="KW-0813">Transport</keyword>
<dbReference type="InterPro" id="IPR017871">
    <property type="entry name" value="ABC_transporter-like_CS"/>
</dbReference>
<dbReference type="PROSITE" id="PS00211">
    <property type="entry name" value="ABC_TRANSPORTER_1"/>
    <property type="match status" value="1"/>
</dbReference>
<comment type="similarity">
    <text evidence="1">Belongs to the ABC transporter superfamily.</text>
</comment>
<dbReference type="InterPro" id="IPR003439">
    <property type="entry name" value="ABC_transporter-like_ATP-bd"/>
</dbReference>